<dbReference type="OrthoDB" id="9813689at2"/>
<keyword evidence="3" id="KW-1003">Cell membrane</keyword>
<comment type="similarity">
    <text evidence="2">Belongs to the UPF0073 (Hly-III) family.</text>
</comment>
<comment type="subcellular location">
    <subcellularLocation>
        <location evidence="1">Cell membrane</location>
        <topology evidence="1">Multi-pass membrane protein</topology>
    </subcellularLocation>
</comment>
<evidence type="ECO:0000256" key="2">
    <source>
        <dbReference type="ARBA" id="ARBA00008488"/>
    </source>
</evidence>
<evidence type="ECO:0000256" key="8">
    <source>
        <dbReference type="SAM" id="Phobius"/>
    </source>
</evidence>
<gene>
    <name evidence="9" type="ORF">SAMN05444278_101294</name>
</gene>
<accession>A0A1M4SRM1</accession>
<dbReference type="RefSeq" id="WP_073191024.1">
    <property type="nucleotide sequence ID" value="NZ_FQTW01000001.1"/>
</dbReference>
<dbReference type="PANTHER" id="PTHR20855">
    <property type="entry name" value="ADIPOR/PROGESTIN RECEPTOR-RELATED"/>
    <property type="match status" value="1"/>
</dbReference>
<feature type="transmembrane region" description="Helical" evidence="8">
    <location>
        <begin position="44"/>
        <end position="66"/>
    </location>
</feature>
<dbReference type="GO" id="GO:0140911">
    <property type="term" value="F:pore-forming activity"/>
    <property type="evidence" value="ECO:0007669"/>
    <property type="project" value="InterPro"/>
</dbReference>
<evidence type="ECO:0000256" key="5">
    <source>
        <dbReference type="ARBA" id="ARBA00022989"/>
    </source>
</evidence>
<evidence type="ECO:0000256" key="7">
    <source>
        <dbReference type="PIRSR" id="PIRSR604254-1"/>
    </source>
</evidence>
<evidence type="ECO:0000313" key="10">
    <source>
        <dbReference type="Proteomes" id="UP000184462"/>
    </source>
</evidence>
<dbReference type="AlphaFoldDB" id="A0A1M4SRM1"/>
<feature type="transmembrane region" description="Helical" evidence="8">
    <location>
        <begin position="132"/>
        <end position="153"/>
    </location>
</feature>
<dbReference type="PROSITE" id="PS51257">
    <property type="entry name" value="PROKAR_LIPOPROTEIN"/>
    <property type="match status" value="1"/>
</dbReference>
<organism evidence="9 10">
    <name type="scientific">Psychroflexus salarius</name>
    <dbReference type="NCBI Taxonomy" id="1155689"/>
    <lineage>
        <taxon>Bacteria</taxon>
        <taxon>Pseudomonadati</taxon>
        <taxon>Bacteroidota</taxon>
        <taxon>Flavobacteriia</taxon>
        <taxon>Flavobacteriales</taxon>
        <taxon>Flavobacteriaceae</taxon>
        <taxon>Psychroflexus</taxon>
    </lineage>
</organism>
<dbReference type="GO" id="GO:0046872">
    <property type="term" value="F:metal ion binding"/>
    <property type="evidence" value="ECO:0007669"/>
    <property type="project" value="UniProtKB-KW"/>
</dbReference>
<dbReference type="InterPro" id="IPR004254">
    <property type="entry name" value="AdipoR/HlyIII-related"/>
</dbReference>
<keyword evidence="7" id="KW-0479">Metal-binding</keyword>
<feature type="binding site" evidence="7">
    <location>
        <position position="186"/>
    </location>
    <ligand>
        <name>Zn(2+)</name>
        <dbReference type="ChEBI" id="CHEBI:29105"/>
    </ligand>
</feature>
<evidence type="ECO:0000256" key="4">
    <source>
        <dbReference type="ARBA" id="ARBA00022692"/>
    </source>
</evidence>
<feature type="transmembrane region" description="Helical" evidence="8">
    <location>
        <begin position="106"/>
        <end position="125"/>
    </location>
</feature>
<dbReference type="EMBL" id="FQTW01000001">
    <property type="protein sequence ID" value="SHE34894.1"/>
    <property type="molecule type" value="Genomic_DNA"/>
</dbReference>
<feature type="transmembrane region" description="Helical" evidence="8">
    <location>
        <begin position="12"/>
        <end position="32"/>
    </location>
</feature>
<evidence type="ECO:0000313" key="9">
    <source>
        <dbReference type="EMBL" id="SHE34894.1"/>
    </source>
</evidence>
<evidence type="ECO:0000256" key="3">
    <source>
        <dbReference type="ARBA" id="ARBA00022475"/>
    </source>
</evidence>
<dbReference type="GO" id="GO:0005886">
    <property type="term" value="C:plasma membrane"/>
    <property type="evidence" value="ECO:0007669"/>
    <property type="project" value="UniProtKB-SubCell"/>
</dbReference>
<proteinExistence type="inferred from homology"/>
<feature type="transmembrane region" description="Helical" evidence="8">
    <location>
        <begin position="187"/>
        <end position="208"/>
    </location>
</feature>
<dbReference type="Proteomes" id="UP000184462">
    <property type="component" value="Unassembled WGS sequence"/>
</dbReference>
<protein>
    <submittedName>
        <fullName evidence="9">Hemolysin III</fullName>
    </submittedName>
</protein>
<feature type="binding site" evidence="7">
    <location>
        <position position="190"/>
    </location>
    <ligand>
        <name>Zn(2+)</name>
        <dbReference type="ChEBI" id="CHEBI:29105"/>
    </ligand>
</feature>
<name>A0A1M4SRM1_9FLAO</name>
<feature type="transmembrane region" description="Helical" evidence="8">
    <location>
        <begin position="159"/>
        <end position="180"/>
    </location>
</feature>
<sequence length="209" mass="24156">MERLQNHKEERLNALTHAVAAIASCIGLFFLIQNLPEQYDYAKLGAFIYGFSLIFLYLASSTYHFVRSNKLKKSFRILDHISIYVLIAGTYTPICLTVLKESQGDLLLILVWVITLIGSILKLFFTGKFEKLSLLLYLVMGWLILIDIQYVLLTFSTEALVYLAAGGIAYSVGIIFYTRYQLNYHHVYWHLFVMLGSLFHFLMIYQILK</sequence>
<dbReference type="STRING" id="1155689.SAMN05444278_101294"/>
<dbReference type="Pfam" id="PF03006">
    <property type="entry name" value="HlyIII"/>
    <property type="match status" value="1"/>
</dbReference>
<reference evidence="9 10" key="1">
    <citation type="submission" date="2016-11" db="EMBL/GenBank/DDBJ databases">
        <authorList>
            <person name="Jaros S."/>
            <person name="Januszkiewicz K."/>
            <person name="Wedrychowicz H."/>
        </authorList>
    </citation>
    <scope>NUCLEOTIDE SEQUENCE [LARGE SCALE GENOMIC DNA]</scope>
    <source>
        <strain evidence="9 10">DSM 25661</strain>
    </source>
</reference>
<evidence type="ECO:0000256" key="6">
    <source>
        <dbReference type="ARBA" id="ARBA00023136"/>
    </source>
</evidence>
<evidence type="ECO:0000256" key="1">
    <source>
        <dbReference type="ARBA" id="ARBA00004651"/>
    </source>
</evidence>
<dbReference type="NCBIfam" id="TIGR01065">
    <property type="entry name" value="hlyIII"/>
    <property type="match status" value="1"/>
</dbReference>
<dbReference type="PANTHER" id="PTHR20855:SF3">
    <property type="entry name" value="LD03007P"/>
    <property type="match status" value="1"/>
</dbReference>
<keyword evidence="5 8" id="KW-1133">Transmembrane helix</keyword>
<dbReference type="InterPro" id="IPR005744">
    <property type="entry name" value="Hy-lIII"/>
</dbReference>
<keyword evidence="6 8" id="KW-0472">Membrane</keyword>
<keyword evidence="4 8" id="KW-0812">Transmembrane</keyword>
<keyword evidence="7" id="KW-0862">Zinc</keyword>
<feature type="transmembrane region" description="Helical" evidence="8">
    <location>
        <begin position="78"/>
        <end position="100"/>
    </location>
</feature>
<keyword evidence="10" id="KW-1185">Reference proteome</keyword>
<feature type="binding site" evidence="7">
    <location>
        <position position="64"/>
    </location>
    <ligand>
        <name>Zn(2+)</name>
        <dbReference type="ChEBI" id="CHEBI:29105"/>
    </ligand>
</feature>